<dbReference type="SUPFAM" id="SSF49854">
    <property type="entry name" value="Spermadhesin, CUB domain"/>
    <property type="match status" value="4"/>
</dbReference>
<dbReference type="InterPro" id="IPR053207">
    <property type="entry name" value="Non-NMDA_GluR_Accessory"/>
</dbReference>
<dbReference type="PROSITE" id="PS01180">
    <property type="entry name" value="CUB"/>
    <property type="match status" value="4"/>
</dbReference>
<name>A0A482WY26_LAOST</name>
<reference evidence="5 6" key="1">
    <citation type="journal article" date="2017" name="Gigascience">
        <title>Genome sequence of the small brown planthopper, Laodelphax striatellus.</title>
        <authorList>
            <person name="Zhu J."/>
            <person name="Jiang F."/>
            <person name="Wang X."/>
            <person name="Yang P."/>
            <person name="Bao Y."/>
            <person name="Zhao W."/>
            <person name="Wang W."/>
            <person name="Lu H."/>
            <person name="Wang Q."/>
            <person name="Cui N."/>
            <person name="Li J."/>
            <person name="Chen X."/>
            <person name="Luo L."/>
            <person name="Yu J."/>
            <person name="Kang L."/>
            <person name="Cui F."/>
        </authorList>
    </citation>
    <scope>NUCLEOTIDE SEQUENCE [LARGE SCALE GENOMIC DNA]</scope>
    <source>
        <strain evidence="5">Lst14</strain>
    </source>
</reference>
<dbReference type="STRING" id="195883.A0A482WY26"/>
<dbReference type="EMBL" id="QKKF02022802">
    <property type="protein sequence ID" value="RZF38176.1"/>
    <property type="molecule type" value="Genomic_DNA"/>
</dbReference>
<gene>
    <name evidence="5" type="ORF">LSTR_LSTR005537</name>
</gene>
<feature type="domain" description="CUB" evidence="4">
    <location>
        <begin position="459"/>
        <end position="577"/>
    </location>
</feature>
<evidence type="ECO:0000259" key="4">
    <source>
        <dbReference type="PROSITE" id="PS01180"/>
    </source>
</evidence>
<comment type="caution">
    <text evidence="5">The sequence shown here is derived from an EMBL/GenBank/DDBJ whole genome shotgun (WGS) entry which is preliminary data.</text>
</comment>
<dbReference type="InterPro" id="IPR035914">
    <property type="entry name" value="Sperma_CUB_dom_sf"/>
</dbReference>
<dbReference type="SMR" id="A0A482WY26"/>
<evidence type="ECO:0000256" key="3">
    <source>
        <dbReference type="SAM" id="SignalP"/>
    </source>
</evidence>
<organism evidence="5 6">
    <name type="scientific">Laodelphax striatellus</name>
    <name type="common">Small brown planthopper</name>
    <name type="synonym">Delphax striatella</name>
    <dbReference type="NCBI Taxonomy" id="195883"/>
    <lineage>
        <taxon>Eukaryota</taxon>
        <taxon>Metazoa</taxon>
        <taxon>Ecdysozoa</taxon>
        <taxon>Arthropoda</taxon>
        <taxon>Hexapoda</taxon>
        <taxon>Insecta</taxon>
        <taxon>Pterygota</taxon>
        <taxon>Neoptera</taxon>
        <taxon>Paraneoptera</taxon>
        <taxon>Hemiptera</taxon>
        <taxon>Auchenorrhyncha</taxon>
        <taxon>Fulgoroidea</taxon>
        <taxon>Delphacidae</taxon>
        <taxon>Criomorphinae</taxon>
        <taxon>Laodelphax</taxon>
    </lineage>
</organism>
<dbReference type="CDD" id="cd00041">
    <property type="entry name" value="CUB"/>
    <property type="match status" value="4"/>
</dbReference>
<feature type="domain" description="CUB" evidence="4">
    <location>
        <begin position="172"/>
        <end position="292"/>
    </location>
</feature>
<dbReference type="AlphaFoldDB" id="A0A482WY26"/>
<feature type="chain" id="PRO_5019785485" description="CUB domain-containing protein" evidence="3">
    <location>
        <begin position="21"/>
        <end position="613"/>
    </location>
</feature>
<evidence type="ECO:0000313" key="6">
    <source>
        <dbReference type="Proteomes" id="UP000291343"/>
    </source>
</evidence>
<dbReference type="FunFam" id="2.60.120.290:FF:000058">
    <property type="entry name" value="CUB domaincontaining protein"/>
    <property type="match status" value="1"/>
</dbReference>
<feature type="signal peptide" evidence="3">
    <location>
        <begin position="1"/>
        <end position="20"/>
    </location>
</feature>
<dbReference type="FunCoup" id="A0A482WY26">
    <property type="interactions" value="4"/>
</dbReference>
<dbReference type="GO" id="GO:0005886">
    <property type="term" value="C:plasma membrane"/>
    <property type="evidence" value="ECO:0007669"/>
    <property type="project" value="TreeGrafter"/>
</dbReference>
<dbReference type="Proteomes" id="UP000291343">
    <property type="component" value="Unassembled WGS sequence"/>
</dbReference>
<feature type="domain" description="CUB" evidence="4">
    <location>
        <begin position="25"/>
        <end position="155"/>
    </location>
</feature>
<evidence type="ECO:0000313" key="5">
    <source>
        <dbReference type="EMBL" id="RZF38176.1"/>
    </source>
</evidence>
<keyword evidence="1" id="KW-1015">Disulfide bond</keyword>
<dbReference type="Gene3D" id="2.60.120.290">
    <property type="entry name" value="Spermadhesin, CUB domain"/>
    <property type="match status" value="4"/>
</dbReference>
<feature type="domain" description="CUB" evidence="4">
    <location>
        <begin position="321"/>
        <end position="443"/>
    </location>
</feature>
<keyword evidence="6" id="KW-1185">Reference proteome</keyword>
<dbReference type="OrthoDB" id="6369184at2759"/>
<protein>
    <recommendedName>
        <fullName evidence="4">CUB domain-containing protein</fullName>
    </recommendedName>
</protein>
<dbReference type="Pfam" id="PF00431">
    <property type="entry name" value="CUB"/>
    <property type="match status" value="4"/>
</dbReference>
<evidence type="ECO:0000256" key="2">
    <source>
        <dbReference type="PROSITE-ProRule" id="PRU00059"/>
    </source>
</evidence>
<comment type="caution">
    <text evidence="2">Lacks conserved residue(s) required for the propagation of feature annotation.</text>
</comment>
<keyword evidence="3" id="KW-0732">Signal</keyword>
<proteinExistence type="predicted"/>
<dbReference type="PANTHER" id="PTHR47537:SF2">
    <property type="entry name" value="CUBILIN"/>
    <property type="match status" value="1"/>
</dbReference>
<accession>A0A482WY26</accession>
<sequence length="613" mass="68536">MEEATTVLLLVFVLIVSGDAVNPGCECLIYSETYGKEVGIFSSPDYPKPYSSNIDCLLYSFIAGKNEIIEITFKDFDVHKTHLECETGHFVKVFLHVDRAEVDEHTPWSGLLCGGLADIPHVLYSSGPGLVLEFHTAPTPLPSNATGFIGNFRFIDRRMFKTEGAQLPGSVCDYMFRSGDLPASSGHFYSPRYPSSYPKNIRCAYTFQSRSKERIRVVFEEVTLQKGDITCLNRADVIKVHDGRAATAPVIREVCNEVAQVEVLSTGPHLYIEFVADSQWPGQGFNALYEFQPAINNTIDTGGLGQNGPSVSASASSASNCNYTLLDSSVAKSGTLISPGYPGPYPPRSSCLFDFQGRGKERVQITFTDFSLYHPTDDPKECDSVDAVMIYVLVDGRPEKSESFCGESIPMSVMSNGPKMRLQFQGLYSASHVRGFKATYVFIEDYGIRWGRQLPDYTCAFALSSNASLTGVVHSPNHPGHYPRDTECHYFFYGEHFQRVRLHFTLFDVEGMLPCEANSASDYIEFSDMMLRDDKYARSCGQLQPFFVQSESNFFRVTFRSNDRLDATGFNATYRFVPYDRSSVQLNHPAHTSHATYLDSRPLLVIVLVYFVR</sequence>
<dbReference type="InterPro" id="IPR000859">
    <property type="entry name" value="CUB_dom"/>
</dbReference>
<dbReference type="PANTHER" id="PTHR47537">
    <property type="entry name" value="CUBILIN"/>
    <property type="match status" value="1"/>
</dbReference>
<dbReference type="InParanoid" id="A0A482WY26"/>
<dbReference type="SMART" id="SM00042">
    <property type="entry name" value="CUB"/>
    <property type="match status" value="4"/>
</dbReference>
<evidence type="ECO:0000256" key="1">
    <source>
        <dbReference type="ARBA" id="ARBA00023157"/>
    </source>
</evidence>